<dbReference type="Gene3D" id="3.60.10.10">
    <property type="entry name" value="Endonuclease/exonuclease/phosphatase"/>
    <property type="match status" value="1"/>
</dbReference>
<name>A0AAE0CJ32_9ROSI</name>
<comment type="caution">
    <text evidence="1">The sequence shown here is derived from an EMBL/GenBank/DDBJ whole genome shotgun (WGS) entry which is preliminary data.</text>
</comment>
<dbReference type="AlphaFoldDB" id="A0AAE0CJ32"/>
<protein>
    <recommendedName>
        <fullName evidence="3">DUF4283 domain-containing protein</fullName>
    </recommendedName>
</protein>
<sequence>MSWNDQNNEDEWLSRCVIGILKYFANVESVNLRLSSRGFSFSSTYLGDKLVLWCFDLDLERDGFVKNRFFWDDRFSPMAKWSSKFTPQACMVLIRCEGVPMRFWKEDFFMKLGWLLGEPLMIEEDTVMKRRFDRGNFLLLVPKDLACPDKEKSILYVRGKPKAKVKGGNHAFHKFSISGSEADWNKGLVVNLNRSMLSGVDKGNSCLGLSSPDKGKVVWILKKKIRPYIPSFANAKMKLDKIKESKLTSFDNRLVRSLGGSLLNRSMSVDAEGKAKGLISLWNEDFFFTRKACITGKRYIIFAGELVALKKEAVFCNIYASNEERERKHLWDFLYTTQTAFPMPWCLGGDFNAILNPSER</sequence>
<dbReference type="Proteomes" id="UP001280121">
    <property type="component" value="Unassembled WGS sequence"/>
</dbReference>
<organism evidence="1 2">
    <name type="scientific">Dipteronia dyeriana</name>
    <dbReference type="NCBI Taxonomy" id="168575"/>
    <lineage>
        <taxon>Eukaryota</taxon>
        <taxon>Viridiplantae</taxon>
        <taxon>Streptophyta</taxon>
        <taxon>Embryophyta</taxon>
        <taxon>Tracheophyta</taxon>
        <taxon>Spermatophyta</taxon>
        <taxon>Magnoliopsida</taxon>
        <taxon>eudicotyledons</taxon>
        <taxon>Gunneridae</taxon>
        <taxon>Pentapetalae</taxon>
        <taxon>rosids</taxon>
        <taxon>malvids</taxon>
        <taxon>Sapindales</taxon>
        <taxon>Sapindaceae</taxon>
        <taxon>Hippocastanoideae</taxon>
        <taxon>Acereae</taxon>
        <taxon>Dipteronia</taxon>
    </lineage>
</organism>
<reference evidence="1" key="1">
    <citation type="journal article" date="2023" name="Plant J.">
        <title>Genome sequences and population genomics provide insights into the demographic history, inbreeding, and mutation load of two 'living fossil' tree species of Dipteronia.</title>
        <authorList>
            <person name="Feng Y."/>
            <person name="Comes H.P."/>
            <person name="Chen J."/>
            <person name="Zhu S."/>
            <person name="Lu R."/>
            <person name="Zhang X."/>
            <person name="Li P."/>
            <person name="Qiu J."/>
            <person name="Olsen K.M."/>
            <person name="Qiu Y."/>
        </authorList>
    </citation>
    <scope>NUCLEOTIDE SEQUENCE</scope>
    <source>
        <strain evidence="1">KIB01</strain>
    </source>
</reference>
<proteinExistence type="predicted"/>
<gene>
    <name evidence="1" type="ORF">Ddye_012249</name>
</gene>
<dbReference type="SUPFAM" id="SSF56219">
    <property type="entry name" value="DNase I-like"/>
    <property type="match status" value="1"/>
</dbReference>
<evidence type="ECO:0000313" key="2">
    <source>
        <dbReference type="Proteomes" id="UP001280121"/>
    </source>
</evidence>
<evidence type="ECO:0008006" key="3">
    <source>
        <dbReference type="Google" id="ProtNLM"/>
    </source>
</evidence>
<dbReference type="EMBL" id="JANJYI010000004">
    <property type="protein sequence ID" value="KAK2652393.1"/>
    <property type="molecule type" value="Genomic_DNA"/>
</dbReference>
<keyword evidence="2" id="KW-1185">Reference proteome</keyword>
<evidence type="ECO:0000313" key="1">
    <source>
        <dbReference type="EMBL" id="KAK2652393.1"/>
    </source>
</evidence>
<dbReference type="InterPro" id="IPR036691">
    <property type="entry name" value="Endo/exonu/phosph_ase_sf"/>
</dbReference>
<accession>A0AAE0CJ32</accession>